<organism evidence="2 3">
    <name type="scientific">Cystoisospora suis</name>
    <dbReference type="NCBI Taxonomy" id="483139"/>
    <lineage>
        <taxon>Eukaryota</taxon>
        <taxon>Sar</taxon>
        <taxon>Alveolata</taxon>
        <taxon>Apicomplexa</taxon>
        <taxon>Conoidasida</taxon>
        <taxon>Coccidia</taxon>
        <taxon>Eucoccidiorida</taxon>
        <taxon>Eimeriorina</taxon>
        <taxon>Sarcocystidae</taxon>
        <taxon>Cystoisospora</taxon>
    </lineage>
</organism>
<feature type="compositionally biased region" description="Basic and acidic residues" evidence="1">
    <location>
        <begin position="1966"/>
        <end position="1980"/>
    </location>
</feature>
<feature type="region of interest" description="Disordered" evidence="1">
    <location>
        <begin position="375"/>
        <end position="424"/>
    </location>
</feature>
<feature type="region of interest" description="Disordered" evidence="1">
    <location>
        <begin position="2009"/>
        <end position="2029"/>
    </location>
</feature>
<feature type="region of interest" description="Disordered" evidence="1">
    <location>
        <begin position="1065"/>
        <end position="1088"/>
    </location>
</feature>
<dbReference type="OrthoDB" id="331953at2759"/>
<feature type="compositionally biased region" description="Basic and acidic residues" evidence="1">
    <location>
        <begin position="1888"/>
        <end position="1897"/>
    </location>
</feature>
<proteinExistence type="predicted"/>
<keyword evidence="3" id="KW-1185">Reference proteome</keyword>
<evidence type="ECO:0000256" key="1">
    <source>
        <dbReference type="SAM" id="MobiDB-lite"/>
    </source>
</evidence>
<feature type="compositionally biased region" description="Low complexity" evidence="1">
    <location>
        <begin position="1486"/>
        <end position="1497"/>
    </location>
</feature>
<feature type="compositionally biased region" description="Low complexity" evidence="1">
    <location>
        <begin position="588"/>
        <end position="605"/>
    </location>
</feature>
<reference evidence="2 3" key="1">
    <citation type="journal article" date="2017" name="Int. J. Parasitol.">
        <title>The genome of the protozoan parasite Cystoisospora suis and a reverse vaccinology approach to identify vaccine candidates.</title>
        <authorList>
            <person name="Palmieri N."/>
            <person name="Shrestha A."/>
            <person name="Ruttkowski B."/>
            <person name="Beck T."/>
            <person name="Vogl C."/>
            <person name="Tomley F."/>
            <person name="Blake D.P."/>
            <person name="Joachim A."/>
        </authorList>
    </citation>
    <scope>NUCLEOTIDE SEQUENCE [LARGE SCALE GENOMIC DNA]</scope>
    <source>
        <strain evidence="2 3">Wien I</strain>
    </source>
</reference>
<feature type="compositionally biased region" description="Low complexity" evidence="1">
    <location>
        <begin position="3161"/>
        <end position="3183"/>
    </location>
</feature>
<feature type="compositionally biased region" description="Basic and acidic residues" evidence="1">
    <location>
        <begin position="1722"/>
        <end position="1734"/>
    </location>
</feature>
<feature type="compositionally biased region" description="Polar residues" evidence="1">
    <location>
        <begin position="1359"/>
        <end position="1373"/>
    </location>
</feature>
<feature type="region of interest" description="Disordered" evidence="1">
    <location>
        <begin position="2994"/>
        <end position="3314"/>
    </location>
</feature>
<dbReference type="Proteomes" id="UP000221165">
    <property type="component" value="Unassembled WGS sequence"/>
</dbReference>
<dbReference type="EMBL" id="MIGC01000560">
    <property type="protein sequence ID" value="PHJ24717.1"/>
    <property type="molecule type" value="Genomic_DNA"/>
</dbReference>
<dbReference type="VEuPathDB" id="ToxoDB:CSUI_001416"/>
<feature type="compositionally biased region" description="Basic and acidic residues" evidence="1">
    <location>
        <begin position="2676"/>
        <end position="2695"/>
    </location>
</feature>
<feature type="compositionally biased region" description="Low complexity" evidence="1">
    <location>
        <begin position="1242"/>
        <end position="1261"/>
    </location>
</feature>
<feature type="compositionally biased region" description="Basic and acidic residues" evidence="1">
    <location>
        <begin position="2743"/>
        <end position="2755"/>
    </location>
</feature>
<feature type="region of interest" description="Disordered" evidence="1">
    <location>
        <begin position="585"/>
        <end position="678"/>
    </location>
</feature>
<feature type="compositionally biased region" description="Polar residues" evidence="1">
    <location>
        <begin position="1322"/>
        <end position="1333"/>
    </location>
</feature>
<feature type="compositionally biased region" description="Polar residues" evidence="1">
    <location>
        <begin position="660"/>
        <end position="670"/>
    </location>
</feature>
<feature type="region of interest" description="Disordered" evidence="1">
    <location>
        <begin position="1705"/>
        <end position="1941"/>
    </location>
</feature>
<evidence type="ECO:0000313" key="3">
    <source>
        <dbReference type="Proteomes" id="UP000221165"/>
    </source>
</evidence>
<feature type="region of interest" description="Disordered" evidence="1">
    <location>
        <begin position="747"/>
        <end position="919"/>
    </location>
</feature>
<feature type="compositionally biased region" description="Polar residues" evidence="1">
    <location>
        <begin position="1898"/>
        <end position="1907"/>
    </location>
</feature>
<dbReference type="GeneID" id="94424833"/>
<feature type="region of interest" description="Disordered" evidence="1">
    <location>
        <begin position="3359"/>
        <end position="3395"/>
    </location>
</feature>
<feature type="compositionally biased region" description="Basic and acidic residues" evidence="1">
    <location>
        <begin position="2721"/>
        <end position="2734"/>
    </location>
</feature>
<feature type="compositionally biased region" description="Basic and acidic residues" evidence="1">
    <location>
        <begin position="2009"/>
        <end position="2019"/>
    </location>
</feature>
<feature type="region of interest" description="Disordered" evidence="1">
    <location>
        <begin position="1602"/>
        <end position="1638"/>
    </location>
</feature>
<feature type="region of interest" description="Disordered" evidence="1">
    <location>
        <begin position="1961"/>
        <end position="1994"/>
    </location>
</feature>
<feature type="region of interest" description="Disordered" evidence="1">
    <location>
        <begin position="984"/>
        <end position="1017"/>
    </location>
</feature>
<feature type="compositionally biased region" description="Polar residues" evidence="1">
    <location>
        <begin position="812"/>
        <end position="822"/>
    </location>
</feature>
<name>A0A2C6L8N2_9APIC</name>
<feature type="compositionally biased region" description="Basic and acidic residues" evidence="1">
    <location>
        <begin position="862"/>
        <end position="889"/>
    </location>
</feature>
<feature type="compositionally biased region" description="Polar residues" evidence="1">
    <location>
        <begin position="1498"/>
        <end position="1510"/>
    </location>
</feature>
<feature type="region of interest" description="Disordered" evidence="1">
    <location>
        <begin position="2352"/>
        <end position="2510"/>
    </location>
</feature>
<feature type="compositionally biased region" description="Basic and acidic residues" evidence="1">
    <location>
        <begin position="1777"/>
        <end position="1797"/>
    </location>
</feature>
<feature type="compositionally biased region" description="Polar residues" evidence="1">
    <location>
        <begin position="2382"/>
        <end position="2391"/>
    </location>
</feature>
<feature type="compositionally biased region" description="Basic and acidic residues" evidence="1">
    <location>
        <begin position="2645"/>
        <end position="2663"/>
    </location>
</feature>
<feature type="compositionally biased region" description="Polar residues" evidence="1">
    <location>
        <begin position="2588"/>
        <end position="2607"/>
    </location>
</feature>
<sequence length="3395" mass="361413">MGTSSTSKFHEFRVVEERGSCSAASAFTSGSPTGNFDASSPLSLSSPSPSCLFSRTPLLGWHWGRTSSVLPPPTPCEPAGKEDTSNLARSFSWSKGGDKRLDCLLMESTPCEGSDIPNSRMSVLRSDSFPRSSVFPSSSSRHPLGPSGCSLSAIKATEKNPSSRETPWRVSSVSSPCLPFPVSSCNLSPSSSATPAAATSSFRRERALDKVSSSVALSPDCSGSVSVASSFEPPSFSHEEFSRAREGRQAGFATSVDGILSRQHPRETVEWSSPACGSACIWPPSSPSESIGGEEGVSDTCQTVCASSRVLRKQGHSEVANSGGAPEMQEISEGCVVMGKEGRTDHGAAGCLPRSSWQAESGAYRSAVHDPHSEITAWAKPSTSPECVPAREADAREPRASPSASPQSSPPPPPSPPPPAPLASLPELATLFTSTPEECFFFETSPATADLSAATLLPGSAFLERDFLWPVTLTIPCVVSFLFSLFTGDPRLGLLTPQAKFMAWRSLMFLSELHDAKGSTGISAAQNTADSSTLYLGRGGYRAAAARGPFYRGPTGGIPGYFLGQSQECVATSKGKRSVRHALIGDRSSSASSSSTSLQASGAASQHHTTGGGVDRTATSGVCTVGTSPVPSGGGSGGSTSTTPTQLQTHGNVQGKGQVPRSSVGPSSSLGHARFQRGDVNPADSGIVAASSAAAGAGSCLDPSTFAVFKIPTPSLPGVPDSSWGCNDAEAERAALELWEASKRAIGTPSMPLTGAPVSKKARTAAVTPTLSEGSSAGDTSSHGGDSELVPSSASTSAEMHPTVKRDVAAKQSGNSSRSLTIVTDKAEGIAEMPKAEGEGEGDETRREDGDRDAEFGETCETESKSFRRGVEGGNDHTEANTETSKQEKSTPSSCSASSKSSPSSASSDRVSRSVSGDAIDDVTADGVVAESAAGGKEVKGKTGYVGEEEDQQIVGYEENFPRFVCGSIDRRWALQHRSLRIPLDRDTGTRSSRNSPGGSSTRSGLSRASADSNTRWSADGNLGIELQFEEIKYKAAKKMWPVRMPQLPERLTPGMRVQVACSLTRTAERDDRDHRPSAPGSAEGEGGRIVWRDGEVTRVLPNSGEIYVRVQSSHEVFKSVKHSVKDFVPPMVPICRPREHLWRLRPHLAEPRRDIYPGACISMSVSTTTSTKPMSHVDAVVHQVFFSAEEAKPCRQRCAASMSTKTGGGVSDGRQRGETNGSGVGTPPGKSSDGRGRTTMVSSTPSSQQSSSSRSSVTSSCRADDPGPPQFSPRAPRTGKHWRKTPMNTDGGDVPSTGKASPTKGESQAAQRHQRFVLRSASAQSRENNTNRLQDKRGEKGMNGGKGMMKPGIAANEATGSDFISGTGSDSTEGLDEGLEGTVTSRSGGDSRSSLVTAESLVHPLEGLRNLEGRAVVEAHVLVFQNDTLTEEVIRLSGRRIYKLPYDLHAHFDENAKDPSRHVPDHLLLNVGGGQQTDEENVHIPSSPAPCSTPSSEAGTETRGVNCSPSPRGLRECRRPSSADSSTSRGEDRRVGPLRSVCSSPCSTDAVKRLDDFPRATAQSAAFMWVVPRALGHEVAFTAKGRTRTFSSDYYFPSQVPSVHAGSQSSKEGPGGHSQQAPPSSATGNTLDPSRWDTRTKDRAKDWTDYPPFVLCCFRFIPELKYHEQCSQLVRYLQPEFDVSAQARSVWRLKFPTYKQGPQGGLVFPHPSDSAIAGVPMERRGRGEREKRCVSPAVGSGDSRRSSDEISGLKPSSEMTRHERSGGAAEQNNGKGDVRGGAERIKKKGKEQERDVAVLQEPILQTKENQTAAAIGDEGEKPMAGEGGLRSIEDEASSTKREPEGGVRRKHDQELKPTEGRTQEDIDSTTANDDAPRVNAGNNSEGSQEHLAESARESSSGHQRQGCTAGGNDASPCTLPPEDGRETTHGALLCPSTSSGGVVTALTGALVEMRGDLTVTKKRGRVESQEEGHAHHSEDGMSETAGKGPSGKEAVLLECRDEKRTKLGDLRTKLEPRGDGLASEPSVRVSNKVVLKREEYGNVVPQGPKEETYGAVGFSGSSKEISEAVVSDEATRDSTVETCSNTRGRERQNDAGGSGSENSRQPPSDTNFDRRLKLGPEPAVDGEGSCGLRVNEVGGEEASNNQFFSSLPKQWTLKELKERLHRFWQNERARREELMSDYLDCPFTEQETVGELLLRRAAFRCASRTGADGISERGERAGRIEARQLTDINTRMSISTDLDIPGMRLAPLEFTKKRKKEGKAAAGLQRGPAFSVSGAERGGAEPLSPSDSFLAIDPWESKDADQPVCRGSSTLGGEGGDDKTQPGESGALSSKLSLSDVARFLLMQQPSHKRAPFPSNGTSSSSPLYAFPEASQDNRDCTSVSLTSQSNDEKISTGITSQRKATPLSVSESERDKRLTLRPFSTFPSARDSLGTVLSMSDSQPDTGKKRNVSSSVGRCLRDQPAQAKERAASSVVGSYVRPHESSSLPSNRYPGSSGGDPSNGSMEFTSSVIADSTGEVGFSSCFPSGQIESTTSVSRCNTFRKRRSPSWSVFDIAEHCGRRRSGNEGDASAAECPYLVPDEGETSSFSHRGQVMSSDTLSVSPDNRDRGGRKRRAERGEIAGNSVEGQFVLNEKTGGGFRKFPDPLDRSNKESTRVNERDDGESGGMRGYNKKSDVWVKQFESREVEGRKDEDEERQSMPSCRGGQSWNYSSGWRMFGREGGRESPRLMPERSQSSWRKTLDRGEENRAADGARGANNVDLEGHASRTDFLWSPVTDEEPCKERAALITSLSPVESVAACQTQPFDKRGHPVPGSSAASPMEVEITSGWRQLEGEQEAASAPSDSRCVVGERGKGNETGREGVSAKGEALGRLECKRTVEKSTTRRGDFHSLVTLPVFRETGSSHEMQLSGDECPAALSYSEGTSSRMPGFVEKDSELEGGFRDAPLSDPCLLSSASRSGIGRTDQSFSLSSLLSGRDMSQHRLVRPCSNAASGMSKDRETHGSSETASSFLAGSSRNETSAESAADRRERSGTCSSSRQGEKESGTAACAVSSVSSRRTSVTGTDMRPAGGSVRSVEFPVPSGDSSSLKSQIEPDALPYFTRSRRRPKSTGSPSECASEKSVTPAELGENADAQPECDDPGSPPRSERRSSTGAASPVEISSSSSVPGSRGDSSSKTSGGKGTWEDSVENNCVVDTGGGREQQPDTEGVVRASFTRRGLRSGHLGISDGFRSPGVDMHSRLSDFGEPISSRRLPSVQLRGASSQQISESRSQSQQACRKPVLTQRPSSPASRRHVKKKLGGSRDVFSCPADTAAQGMSLWKEDAGENEGALVLNKRPRRAAAEGAARLWAEERRAEGLGASDESNSEQAGDYVRGSATGRRGESDEDFAA</sequence>
<feature type="compositionally biased region" description="Polar residues" evidence="1">
    <location>
        <begin position="1602"/>
        <end position="1633"/>
    </location>
</feature>
<feature type="compositionally biased region" description="Low complexity" evidence="1">
    <location>
        <begin position="3050"/>
        <end position="3069"/>
    </location>
</feature>
<feature type="compositionally biased region" description="Basic and acidic residues" evidence="1">
    <location>
        <begin position="1832"/>
        <end position="1865"/>
    </location>
</feature>
<feature type="compositionally biased region" description="Basic and acidic residues" evidence="1">
    <location>
        <begin position="1456"/>
        <end position="1466"/>
    </location>
</feature>
<feature type="compositionally biased region" description="Polar residues" evidence="1">
    <location>
        <begin position="2101"/>
        <end position="2111"/>
    </location>
</feature>
<feature type="compositionally biased region" description="Polar residues" evidence="1">
    <location>
        <begin position="1299"/>
        <end position="1312"/>
    </location>
</feature>
<feature type="compositionally biased region" description="Polar residues" evidence="1">
    <location>
        <begin position="24"/>
        <end position="38"/>
    </location>
</feature>
<feature type="region of interest" description="Disordered" evidence="1">
    <location>
        <begin position="2564"/>
        <end position="2765"/>
    </location>
</feature>
<feature type="region of interest" description="Disordered" evidence="1">
    <location>
        <begin position="1202"/>
        <end position="1394"/>
    </location>
</feature>
<feature type="compositionally biased region" description="Basic and acidic residues" evidence="1">
    <location>
        <begin position="2853"/>
        <end position="2864"/>
    </location>
</feature>
<dbReference type="RefSeq" id="XP_067926389.1">
    <property type="nucleotide sequence ID" value="XM_068061622.1"/>
</dbReference>
<feature type="compositionally biased region" description="Polar residues" evidence="1">
    <location>
        <begin position="767"/>
        <end position="798"/>
    </location>
</feature>
<feature type="region of interest" description="Disordered" evidence="1">
    <location>
        <begin position="2837"/>
        <end position="2869"/>
    </location>
</feature>
<comment type="caution">
    <text evidence="2">The sequence shown here is derived from an EMBL/GenBank/DDBJ whole genome shotgun (WGS) entry which is preliminary data.</text>
</comment>
<feature type="region of interest" description="Disordered" evidence="1">
    <location>
        <begin position="2045"/>
        <end position="2130"/>
    </location>
</feature>
<feature type="region of interest" description="Disordered" evidence="1">
    <location>
        <begin position="2261"/>
        <end position="2334"/>
    </location>
</feature>
<gene>
    <name evidence="2" type="ORF">CSUI_001416</name>
</gene>
<feature type="compositionally biased region" description="Polar residues" evidence="1">
    <location>
        <begin position="2398"/>
        <end position="2412"/>
    </location>
</feature>
<feature type="compositionally biased region" description="Polar residues" evidence="1">
    <location>
        <begin position="3008"/>
        <end position="3027"/>
    </location>
</feature>
<feature type="compositionally biased region" description="Low complexity" evidence="1">
    <location>
        <begin position="890"/>
        <end position="916"/>
    </location>
</feature>
<feature type="compositionally biased region" description="Pro residues" evidence="1">
    <location>
        <begin position="408"/>
        <end position="421"/>
    </location>
</feature>
<feature type="compositionally biased region" description="Polar residues" evidence="1">
    <location>
        <begin position="2702"/>
        <end position="2716"/>
    </location>
</feature>
<protein>
    <submittedName>
        <fullName evidence="2">Uncharacterized protein</fullName>
    </submittedName>
</protein>
<feature type="compositionally biased region" description="Polar residues" evidence="1">
    <location>
        <begin position="2437"/>
        <end position="2447"/>
    </location>
</feature>
<feature type="region of interest" description="Disordered" evidence="1">
    <location>
        <begin position="24"/>
        <end position="45"/>
    </location>
</feature>
<feature type="region of interest" description="Disordered" evidence="1">
    <location>
        <begin position="1456"/>
        <end position="1543"/>
    </location>
</feature>
<feature type="region of interest" description="Disordered" evidence="1">
    <location>
        <begin position="134"/>
        <end position="171"/>
    </location>
</feature>
<feature type="compositionally biased region" description="Polar residues" evidence="1">
    <location>
        <begin position="990"/>
        <end position="1017"/>
    </location>
</feature>
<feature type="compositionally biased region" description="Basic residues" evidence="1">
    <location>
        <begin position="3296"/>
        <end position="3305"/>
    </location>
</feature>
<feature type="compositionally biased region" description="Basic and acidic residues" evidence="1">
    <location>
        <begin position="825"/>
        <end position="855"/>
    </location>
</feature>
<accession>A0A2C6L8N2</accession>
<feature type="compositionally biased region" description="Basic and acidic residues" evidence="1">
    <location>
        <begin position="389"/>
        <end position="399"/>
    </location>
</feature>
<feature type="compositionally biased region" description="Polar residues" evidence="1">
    <location>
        <begin position="1383"/>
        <end position="1394"/>
    </location>
</feature>
<feature type="compositionally biased region" description="Basic and acidic residues" evidence="1">
    <location>
        <begin position="1067"/>
        <end position="1077"/>
    </location>
</feature>
<feature type="compositionally biased region" description="Low complexity" evidence="1">
    <location>
        <begin position="3267"/>
        <end position="3280"/>
    </location>
</feature>
<evidence type="ECO:0000313" key="2">
    <source>
        <dbReference type="EMBL" id="PHJ24717.1"/>
    </source>
</evidence>